<keyword evidence="6" id="KW-0645">Protease</keyword>
<dbReference type="GO" id="GO:0009002">
    <property type="term" value="F:serine-type D-Ala-D-Ala carboxypeptidase activity"/>
    <property type="evidence" value="ECO:0007669"/>
    <property type="project" value="UniProtKB-EC"/>
</dbReference>
<accession>A0A848CNY6</accession>
<evidence type="ECO:0000256" key="9">
    <source>
        <dbReference type="ARBA" id="ARBA00022801"/>
    </source>
</evidence>
<evidence type="ECO:0000259" key="20">
    <source>
        <dbReference type="Pfam" id="PF00912"/>
    </source>
</evidence>
<evidence type="ECO:0000256" key="3">
    <source>
        <dbReference type="ARBA" id="ARBA00007739"/>
    </source>
</evidence>
<feature type="domain" description="Penicillin-binding protein transpeptidase" evidence="19">
    <location>
        <begin position="387"/>
        <end position="626"/>
    </location>
</feature>
<dbReference type="InterPro" id="IPR001460">
    <property type="entry name" value="PCN-bd_Tpept"/>
</dbReference>
<keyword evidence="12 18" id="KW-0472">Membrane</keyword>
<dbReference type="SUPFAM" id="SSF56601">
    <property type="entry name" value="beta-lactamase/transpeptidase-like"/>
    <property type="match status" value="1"/>
</dbReference>
<comment type="caution">
    <text evidence="21">The sequence shown here is derived from an EMBL/GenBank/DDBJ whole genome shotgun (WGS) entry which is preliminary data.</text>
</comment>
<dbReference type="GO" id="GO:0071555">
    <property type="term" value="P:cell wall organization"/>
    <property type="evidence" value="ECO:0007669"/>
    <property type="project" value="UniProtKB-KW"/>
</dbReference>
<dbReference type="GO" id="GO:0006508">
    <property type="term" value="P:proteolysis"/>
    <property type="evidence" value="ECO:0007669"/>
    <property type="project" value="UniProtKB-KW"/>
</dbReference>
<evidence type="ECO:0000259" key="19">
    <source>
        <dbReference type="Pfam" id="PF00905"/>
    </source>
</evidence>
<dbReference type="FunFam" id="1.10.3810.10:FF:000001">
    <property type="entry name" value="Penicillin-binding protein 1A"/>
    <property type="match status" value="1"/>
</dbReference>
<keyword evidence="9" id="KW-0378">Hydrolase</keyword>
<evidence type="ECO:0000256" key="11">
    <source>
        <dbReference type="ARBA" id="ARBA00022984"/>
    </source>
</evidence>
<dbReference type="AlphaFoldDB" id="A0A848CNY6"/>
<sequence>MEKQNGSANTSDKPRRKKSFWHTLLATFQVLAILFFMGVLFAGGTAAGYVASLVKSDPVRSYNEIYQKISANNLTGFAYFKDKTMIGQLVTQEDRRLVSHKEVSPHLIDAIISTEDKYFYEHNGIVPTAIARAAIQQATNSSVQTGGSTLTQQLIKQTILSPKVTPERKFKEIFLALRMERMFSKDQILDAYINRMYFGKNANDSKVYGVQAAAKGIFGVDAKNLNIAQSAYLAGMLQAPSSYIPFKEKGLKLGKERQKVVLGRMLENGKINKQQYDEALAYDIKAHLAKPSPKAFEKYPYLMMEIEERAAKILLDQDFEKNPELKNDSYSKLLEEKRIAVRQGGYHIHTTIDKKIYEEMQKIAADPNNFGPEKPPINGKRMPEQVGAILIQNKTGAILGMMEGRSFKIENTSHVTAPRQPGSSIKPIGVYAPAIEEKIISPNSTVVDEETVFPGNWTPKNYGGSFKGPMSVRSALAQSRNIPAVKIYYETGVRKSLAYVKKMGVSTIEDNDYYLPTALGGFTRGISVEEITNAYATFANSGNFIDAYLIERIDNSEGETIYQHQVKPTPVFSPQTAWMMTDMMRDVVTGGTARKVARYTMGRDVAGKTGTTQEDGDKWFVGYTPDISLGVWVGYDKKYKLSRGSHDNAMNIWGKTFSSVLKINPDLSPAGNYMKRPPDTSTAAIYNANLAASKNPASYGKVEEKKPAEATTKKEDTTETEQTDDKKTEEDGKKQEQGTETSGDKKEPDKPDEKKDTNKDNSKDSKKDNKKDNSKDTADNPDRKTTKSSEGTSKETKDKKSDKKPDHSIGKKDEKKGEG</sequence>
<evidence type="ECO:0000256" key="7">
    <source>
        <dbReference type="ARBA" id="ARBA00022676"/>
    </source>
</evidence>
<keyword evidence="11" id="KW-0573">Peptidoglycan synthesis</keyword>
<dbReference type="InterPro" id="IPR023346">
    <property type="entry name" value="Lysozyme-like_dom_sf"/>
</dbReference>
<keyword evidence="14" id="KW-0961">Cell wall biogenesis/degradation</keyword>
<dbReference type="Gene3D" id="3.40.710.10">
    <property type="entry name" value="DD-peptidase/beta-lactamase superfamily"/>
    <property type="match status" value="1"/>
</dbReference>
<dbReference type="InterPro" id="IPR036950">
    <property type="entry name" value="PBP_transglycosylase"/>
</dbReference>
<feature type="compositionally biased region" description="Basic and acidic residues" evidence="17">
    <location>
        <begin position="701"/>
        <end position="819"/>
    </location>
</feature>
<evidence type="ECO:0000256" key="8">
    <source>
        <dbReference type="ARBA" id="ARBA00022679"/>
    </source>
</evidence>
<feature type="transmembrane region" description="Helical" evidence="18">
    <location>
        <begin position="20"/>
        <end position="51"/>
    </location>
</feature>
<dbReference type="PANTHER" id="PTHR32282:SF11">
    <property type="entry name" value="PENICILLIN-BINDING PROTEIN 1B"/>
    <property type="match status" value="1"/>
</dbReference>
<feature type="domain" description="Glycosyl transferase family 51" evidence="20">
    <location>
        <begin position="84"/>
        <end position="265"/>
    </location>
</feature>
<evidence type="ECO:0000256" key="14">
    <source>
        <dbReference type="ARBA" id="ARBA00023316"/>
    </source>
</evidence>
<evidence type="ECO:0000256" key="16">
    <source>
        <dbReference type="ARBA" id="ARBA00049902"/>
    </source>
</evidence>
<dbReference type="Pfam" id="PF00912">
    <property type="entry name" value="Transgly"/>
    <property type="match status" value="1"/>
</dbReference>
<evidence type="ECO:0000256" key="13">
    <source>
        <dbReference type="ARBA" id="ARBA00023268"/>
    </source>
</evidence>
<dbReference type="Pfam" id="PF00905">
    <property type="entry name" value="Transpeptidase"/>
    <property type="match status" value="1"/>
</dbReference>
<comment type="catalytic activity">
    <reaction evidence="15">
        <text>Preferential cleavage: (Ac)2-L-Lys-D-Ala-|-D-Ala. Also transpeptidation of peptidyl-alanyl moieties that are N-acyl substituents of D-alanine.</text>
        <dbReference type="EC" id="3.4.16.4"/>
    </reaction>
</comment>
<keyword evidence="18" id="KW-0812">Transmembrane</keyword>
<dbReference type="RefSeq" id="WP_168975413.1">
    <property type="nucleotide sequence ID" value="NZ_JABAGO010000023.1"/>
</dbReference>
<dbReference type="PANTHER" id="PTHR32282">
    <property type="entry name" value="BINDING PROTEIN TRANSPEPTIDASE, PUTATIVE-RELATED"/>
    <property type="match status" value="1"/>
</dbReference>
<keyword evidence="18" id="KW-1133">Transmembrane helix</keyword>
<dbReference type="GO" id="GO:0008360">
    <property type="term" value="P:regulation of cell shape"/>
    <property type="evidence" value="ECO:0007669"/>
    <property type="project" value="UniProtKB-KW"/>
</dbReference>
<comment type="catalytic activity">
    <reaction evidence="16">
        <text>[GlcNAc-(1-&gt;4)-Mur2Ac(oyl-L-Ala-gamma-D-Glu-L-Lys-D-Ala-D-Ala)](n)-di-trans,octa-cis-undecaprenyl diphosphate + beta-D-GlcNAc-(1-&gt;4)-Mur2Ac(oyl-L-Ala-gamma-D-Glu-L-Lys-D-Ala-D-Ala)-di-trans,octa-cis-undecaprenyl diphosphate = [GlcNAc-(1-&gt;4)-Mur2Ac(oyl-L-Ala-gamma-D-Glu-L-Lys-D-Ala-D-Ala)](n+1)-di-trans,octa-cis-undecaprenyl diphosphate + di-trans,octa-cis-undecaprenyl diphosphate + H(+)</text>
        <dbReference type="Rhea" id="RHEA:23708"/>
        <dbReference type="Rhea" id="RHEA-COMP:9602"/>
        <dbReference type="Rhea" id="RHEA-COMP:9603"/>
        <dbReference type="ChEBI" id="CHEBI:15378"/>
        <dbReference type="ChEBI" id="CHEBI:58405"/>
        <dbReference type="ChEBI" id="CHEBI:60033"/>
        <dbReference type="ChEBI" id="CHEBI:78435"/>
        <dbReference type="EC" id="2.4.99.28"/>
    </reaction>
</comment>
<dbReference type="GO" id="GO:0008658">
    <property type="term" value="F:penicillin binding"/>
    <property type="evidence" value="ECO:0007669"/>
    <property type="project" value="InterPro"/>
</dbReference>
<dbReference type="Proteomes" id="UP000561326">
    <property type="component" value="Unassembled WGS sequence"/>
</dbReference>
<evidence type="ECO:0000256" key="4">
    <source>
        <dbReference type="ARBA" id="ARBA00022475"/>
    </source>
</evidence>
<evidence type="ECO:0000256" key="5">
    <source>
        <dbReference type="ARBA" id="ARBA00022645"/>
    </source>
</evidence>
<comment type="similarity">
    <text evidence="2">In the C-terminal section; belongs to the transpeptidase family.</text>
</comment>
<keyword evidence="4" id="KW-1003">Cell membrane</keyword>
<comment type="similarity">
    <text evidence="3">In the N-terminal section; belongs to the glycosyltransferase 51 family.</text>
</comment>
<keyword evidence="5" id="KW-0121">Carboxypeptidase</keyword>
<evidence type="ECO:0000256" key="10">
    <source>
        <dbReference type="ARBA" id="ARBA00022960"/>
    </source>
</evidence>
<evidence type="ECO:0000256" key="2">
    <source>
        <dbReference type="ARBA" id="ARBA00007090"/>
    </source>
</evidence>
<comment type="subcellular location">
    <subcellularLocation>
        <location evidence="1">Cell membrane</location>
    </subcellularLocation>
</comment>
<reference evidence="21 22" key="1">
    <citation type="submission" date="2020-04" db="EMBL/GenBank/DDBJ databases">
        <authorList>
            <person name="Hitch T.C.A."/>
            <person name="Wylensek D."/>
            <person name="Clavel T."/>
        </authorList>
    </citation>
    <scope>NUCLEOTIDE SEQUENCE [LARGE SCALE GENOMIC DNA]</scope>
    <source>
        <strain evidence="21 22">WB01_D5_05</strain>
    </source>
</reference>
<evidence type="ECO:0000256" key="1">
    <source>
        <dbReference type="ARBA" id="ARBA00004236"/>
    </source>
</evidence>
<gene>
    <name evidence="21" type="ORF">HF838_12675</name>
</gene>
<name>A0A848CNY6_ANEAE</name>
<dbReference type="GO" id="GO:0005886">
    <property type="term" value="C:plasma membrane"/>
    <property type="evidence" value="ECO:0007669"/>
    <property type="project" value="UniProtKB-SubCell"/>
</dbReference>
<evidence type="ECO:0000313" key="22">
    <source>
        <dbReference type="Proteomes" id="UP000561326"/>
    </source>
</evidence>
<evidence type="ECO:0000313" key="21">
    <source>
        <dbReference type="EMBL" id="NME99114.1"/>
    </source>
</evidence>
<dbReference type="InterPro" id="IPR001264">
    <property type="entry name" value="Glyco_trans_51"/>
</dbReference>
<keyword evidence="10" id="KW-0133">Cell shape</keyword>
<dbReference type="InterPro" id="IPR050396">
    <property type="entry name" value="Glycosyltr_51/Transpeptidase"/>
</dbReference>
<dbReference type="GO" id="GO:0008955">
    <property type="term" value="F:peptidoglycan glycosyltransferase activity"/>
    <property type="evidence" value="ECO:0007669"/>
    <property type="project" value="UniProtKB-EC"/>
</dbReference>
<evidence type="ECO:0000256" key="12">
    <source>
        <dbReference type="ARBA" id="ARBA00023136"/>
    </source>
</evidence>
<proteinExistence type="inferred from homology"/>
<dbReference type="NCBIfam" id="TIGR02074">
    <property type="entry name" value="PBP_1a_fam"/>
    <property type="match status" value="1"/>
</dbReference>
<keyword evidence="8" id="KW-0808">Transferase</keyword>
<dbReference type="GO" id="GO:0009252">
    <property type="term" value="P:peptidoglycan biosynthetic process"/>
    <property type="evidence" value="ECO:0007669"/>
    <property type="project" value="UniProtKB-KW"/>
</dbReference>
<keyword evidence="7" id="KW-0328">Glycosyltransferase</keyword>
<dbReference type="Gene3D" id="1.10.3810.10">
    <property type="entry name" value="Biosynthetic peptidoglycan transglycosylase-like"/>
    <property type="match status" value="1"/>
</dbReference>
<evidence type="ECO:0000256" key="18">
    <source>
        <dbReference type="SAM" id="Phobius"/>
    </source>
</evidence>
<evidence type="ECO:0000256" key="17">
    <source>
        <dbReference type="SAM" id="MobiDB-lite"/>
    </source>
</evidence>
<protein>
    <submittedName>
        <fullName evidence="21">PBP1A family penicillin-binding protein</fullName>
    </submittedName>
</protein>
<dbReference type="GO" id="GO:0030288">
    <property type="term" value="C:outer membrane-bounded periplasmic space"/>
    <property type="evidence" value="ECO:0007669"/>
    <property type="project" value="TreeGrafter"/>
</dbReference>
<evidence type="ECO:0000256" key="6">
    <source>
        <dbReference type="ARBA" id="ARBA00022670"/>
    </source>
</evidence>
<evidence type="ECO:0000256" key="15">
    <source>
        <dbReference type="ARBA" id="ARBA00034000"/>
    </source>
</evidence>
<dbReference type="EMBL" id="JABAGO010000023">
    <property type="protein sequence ID" value="NME99114.1"/>
    <property type="molecule type" value="Genomic_DNA"/>
</dbReference>
<keyword evidence="13" id="KW-0511">Multifunctional enzyme</keyword>
<dbReference type="SUPFAM" id="SSF53955">
    <property type="entry name" value="Lysozyme-like"/>
    <property type="match status" value="1"/>
</dbReference>
<dbReference type="InterPro" id="IPR012338">
    <property type="entry name" value="Beta-lactam/transpept-like"/>
</dbReference>
<feature type="region of interest" description="Disordered" evidence="17">
    <location>
        <begin position="696"/>
        <end position="819"/>
    </location>
</feature>
<organism evidence="21 22">
    <name type="scientific">Aneurinibacillus aneurinilyticus</name>
    <name type="common">Bacillus aneurinolyticus</name>
    <dbReference type="NCBI Taxonomy" id="1391"/>
    <lineage>
        <taxon>Bacteria</taxon>
        <taxon>Bacillati</taxon>
        <taxon>Bacillota</taxon>
        <taxon>Bacilli</taxon>
        <taxon>Bacillales</taxon>
        <taxon>Paenibacillaceae</taxon>
        <taxon>Aneurinibacillus group</taxon>
        <taxon>Aneurinibacillus</taxon>
    </lineage>
</organism>